<organism evidence="1 2">
    <name type="scientific">Taklimakanibacter albus</name>
    <dbReference type="NCBI Taxonomy" id="2800327"/>
    <lineage>
        <taxon>Bacteria</taxon>
        <taxon>Pseudomonadati</taxon>
        <taxon>Pseudomonadota</taxon>
        <taxon>Alphaproteobacteria</taxon>
        <taxon>Hyphomicrobiales</taxon>
        <taxon>Aestuariivirgaceae</taxon>
        <taxon>Taklimakanibacter</taxon>
    </lineage>
</organism>
<accession>A0ACC5QWN7</accession>
<name>A0ACC5QWN7_9HYPH</name>
<dbReference type="Proteomes" id="UP000616151">
    <property type="component" value="Unassembled WGS sequence"/>
</dbReference>
<gene>
    <name evidence="1" type="ORF">JHL16_00375</name>
</gene>
<proteinExistence type="predicted"/>
<protein>
    <submittedName>
        <fullName evidence="1">Addiction module antidote protein</fullName>
    </submittedName>
</protein>
<dbReference type="EMBL" id="JAENHL010000003">
    <property type="protein sequence ID" value="MBK1864792.1"/>
    <property type="molecule type" value="Genomic_DNA"/>
</dbReference>
<sequence>MPAGAALSPFDAAKYLRTPEEIATFLEAVFEDYDGDTRVIVKALGTVAKAQGMPNVAKATGLSREGLYQALSGKGNPSFDTMLKVMSAVGVELRPKPKAAKRAKLRARKAA</sequence>
<evidence type="ECO:0000313" key="2">
    <source>
        <dbReference type="Proteomes" id="UP000616151"/>
    </source>
</evidence>
<evidence type="ECO:0000313" key="1">
    <source>
        <dbReference type="EMBL" id="MBK1864792.1"/>
    </source>
</evidence>
<keyword evidence="2" id="KW-1185">Reference proteome</keyword>
<reference evidence="1" key="1">
    <citation type="submission" date="2021-01" db="EMBL/GenBank/DDBJ databases">
        <authorList>
            <person name="Sun Q."/>
        </authorList>
    </citation>
    <scope>NUCLEOTIDE SEQUENCE</scope>
    <source>
        <strain evidence="1">YIM B02566</strain>
    </source>
</reference>
<comment type="caution">
    <text evidence="1">The sequence shown here is derived from an EMBL/GenBank/DDBJ whole genome shotgun (WGS) entry which is preliminary data.</text>
</comment>